<dbReference type="InterPro" id="IPR045254">
    <property type="entry name" value="Nit1/2_C-N_Hydrolase"/>
</dbReference>
<evidence type="ECO:0000259" key="3">
    <source>
        <dbReference type="PROSITE" id="PS50263"/>
    </source>
</evidence>
<dbReference type="Gene3D" id="3.60.110.10">
    <property type="entry name" value="Carbon-nitrogen hydrolase"/>
    <property type="match status" value="1"/>
</dbReference>
<dbReference type="CDD" id="cd07572">
    <property type="entry name" value="nit"/>
    <property type="match status" value="1"/>
</dbReference>
<dbReference type="PROSITE" id="PS50263">
    <property type="entry name" value="CN_HYDROLASE"/>
    <property type="match status" value="1"/>
</dbReference>
<accession>A0A6L9MUR1</accession>
<sequence length="272" mass="29258">MVNLVALQMTSTPDVNENLAAVSDAMADASIAPDSLVVLPECFACFGGKDKGQLAIAEEKGKGPIQAHLSQLAKDYQCYIISGTFPLQTESADMFSAACMLFAPNGECLADYRKIHMFDVSVNDATGSYKESRFTQAGNEVITVSTPIGNIGLAVCYDIRFPGLFTAMGDIDVLVLPAAFTQKTGEAHWHALLKARAIEKQCFVVAAGQTGTHANGRETFGHSIVISPWGETLAELATEKGVVKASVDIAQRETIKQNMPVAEHNRFRSHFV</sequence>
<gene>
    <name evidence="4" type="ORF">GTW09_10715</name>
</gene>
<organism evidence="4 5">
    <name type="scientific">Alteromonas hispanica</name>
    <dbReference type="NCBI Taxonomy" id="315421"/>
    <lineage>
        <taxon>Bacteria</taxon>
        <taxon>Pseudomonadati</taxon>
        <taxon>Pseudomonadota</taxon>
        <taxon>Gammaproteobacteria</taxon>
        <taxon>Alteromonadales</taxon>
        <taxon>Alteromonadaceae</taxon>
        <taxon>Alteromonas/Salinimonas group</taxon>
        <taxon>Alteromonas</taxon>
    </lineage>
</organism>
<dbReference type="InterPro" id="IPR036526">
    <property type="entry name" value="C-N_Hydrolase_sf"/>
</dbReference>
<dbReference type="PANTHER" id="PTHR23088">
    <property type="entry name" value="NITRILASE-RELATED"/>
    <property type="match status" value="1"/>
</dbReference>
<dbReference type="EMBL" id="JAAAWP010000006">
    <property type="protein sequence ID" value="NDW21994.1"/>
    <property type="molecule type" value="Genomic_DNA"/>
</dbReference>
<keyword evidence="5" id="KW-1185">Reference proteome</keyword>
<evidence type="ECO:0000313" key="5">
    <source>
        <dbReference type="Proteomes" id="UP000478837"/>
    </source>
</evidence>
<evidence type="ECO:0000256" key="1">
    <source>
        <dbReference type="ARBA" id="ARBA00010613"/>
    </source>
</evidence>
<dbReference type="SUPFAM" id="SSF56317">
    <property type="entry name" value="Carbon-nitrogen hydrolase"/>
    <property type="match status" value="1"/>
</dbReference>
<dbReference type="Pfam" id="PF00795">
    <property type="entry name" value="CN_hydrolase"/>
    <property type="match status" value="1"/>
</dbReference>
<dbReference type="PROSITE" id="PS01227">
    <property type="entry name" value="UPF0012"/>
    <property type="match status" value="1"/>
</dbReference>
<evidence type="ECO:0000313" key="4">
    <source>
        <dbReference type="EMBL" id="NDW21994.1"/>
    </source>
</evidence>
<feature type="domain" description="CN hydrolase" evidence="3">
    <location>
        <begin position="1"/>
        <end position="249"/>
    </location>
</feature>
<comment type="similarity">
    <text evidence="1">Belongs to the carbon-nitrogen hydrolase superfamily. NIT1/NIT2 family.</text>
</comment>
<evidence type="ECO:0000256" key="2">
    <source>
        <dbReference type="ARBA" id="ARBA00022801"/>
    </source>
</evidence>
<dbReference type="AlphaFoldDB" id="A0A6L9MUR1"/>
<dbReference type="RefSeq" id="WP_071978331.1">
    <property type="nucleotide sequence ID" value="NZ_JAAAWP010000006.1"/>
</dbReference>
<dbReference type="InterPro" id="IPR001110">
    <property type="entry name" value="UPF0012_CS"/>
</dbReference>
<dbReference type="PANTHER" id="PTHR23088:SF27">
    <property type="entry name" value="DEAMINATED GLUTATHIONE AMIDASE"/>
    <property type="match status" value="1"/>
</dbReference>
<comment type="caution">
    <text evidence="4">The sequence shown here is derived from an EMBL/GenBank/DDBJ whole genome shotgun (WGS) entry which is preliminary data.</text>
</comment>
<dbReference type="Proteomes" id="UP000478837">
    <property type="component" value="Unassembled WGS sequence"/>
</dbReference>
<reference evidence="4 5" key="1">
    <citation type="submission" date="2020-01" db="EMBL/GenBank/DDBJ databases">
        <title>Genomes of bacteria type strains.</title>
        <authorList>
            <person name="Chen J."/>
            <person name="Zhu S."/>
            <person name="Yang J."/>
        </authorList>
    </citation>
    <scope>NUCLEOTIDE SEQUENCE [LARGE SCALE GENOMIC DNA]</scope>
    <source>
        <strain evidence="4 5">LMG 22958</strain>
    </source>
</reference>
<name>A0A6L9MUR1_9ALTE</name>
<protein>
    <submittedName>
        <fullName evidence="4">Carbon-nitrogen hydrolase family protein</fullName>
    </submittedName>
</protein>
<dbReference type="InterPro" id="IPR003010">
    <property type="entry name" value="C-N_Hydrolase"/>
</dbReference>
<proteinExistence type="inferred from homology"/>
<dbReference type="GO" id="GO:0016811">
    <property type="term" value="F:hydrolase activity, acting on carbon-nitrogen (but not peptide) bonds, in linear amides"/>
    <property type="evidence" value="ECO:0007669"/>
    <property type="project" value="InterPro"/>
</dbReference>
<keyword evidence="2 4" id="KW-0378">Hydrolase</keyword>